<dbReference type="Proteomes" id="UP000717328">
    <property type="component" value="Unassembled WGS sequence"/>
</dbReference>
<protein>
    <submittedName>
        <fullName evidence="2">Uncharacterized protein</fullName>
    </submittedName>
</protein>
<evidence type="ECO:0000313" key="2">
    <source>
        <dbReference type="EMBL" id="KAG5636116.1"/>
    </source>
</evidence>
<dbReference type="EMBL" id="JABCKI010005973">
    <property type="protein sequence ID" value="KAG5636116.1"/>
    <property type="molecule type" value="Genomic_DNA"/>
</dbReference>
<dbReference type="OrthoDB" id="2987685at2759"/>
<name>A0A9P7K2X9_9AGAR</name>
<sequence>MSATTDIVFVDDTPALTQAQRIDFYKKSIAAFGDDGTQQKIKDLLFFLANEAMDTEKSFRNIKDKFNDQDLVKDFPDITKFASSWDKLYERWRSALHESQNYASATAANYKDNFVGIVLELVSRVDLDDKKDVNKQLERLERFSKEAPPPEIPAKYEEAFSSLKHDVTYFKGQFDEYAEVQGQATAEKIKKIERELKTLEDQLTKLNKQDWTKALAITSWVPMIASYIADIGLQIVTKRRDGEHKGNNWVSETHAWITEQAQKVKTKTDELAQANKDQVALKKLVTDLSVAEHNFDEISTSLVLLSKIWSDIFARWLSPSTITQMHSMAQKLATLLKAAAEHKGKDQEEFELALKAAQMAATPLYDSLITYATVIGR</sequence>
<gene>
    <name evidence="2" type="ORF">H0H81_009048</name>
</gene>
<evidence type="ECO:0000256" key="1">
    <source>
        <dbReference type="SAM" id="Coils"/>
    </source>
</evidence>
<proteinExistence type="predicted"/>
<keyword evidence="3" id="KW-1185">Reference proteome</keyword>
<keyword evidence="1" id="KW-0175">Coiled coil</keyword>
<evidence type="ECO:0000313" key="3">
    <source>
        <dbReference type="Proteomes" id="UP000717328"/>
    </source>
</evidence>
<organism evidence="2 3">
    <name type="scientific">Sphagnurus paluster</name>
    <dbReference type="NCBI Taxonomy" id="117069"/>
    <lineage>
        <taxon>Eukaryota</taxon>
        <taxon>Fungi</taxon>
        <taxon>Dikarya</taxon>
        <taxon>Basidiomycota</taxon>
        <taxon>Agaricomycotina</taxon>
        <taxon>Agaricomycetes</taxon>
        <taxon>Agaricomycetidae</taxon>
        <taxon>Agaricales</taxon>
        <taxon>Tricholomatineae</taxon>
        <taxon>Lyophyllaceae</taxon>
        <taxon>Sphagnurus</taxon>
    </lineage>
</organism>
<accession>A0A9P7K2X9</accession>
<dbReference type="AlphaFoldDB" id="A0A9P7K2X9"/>
<comment type="caution">
    <text evidence="2">The sequence shown here is derived from an EMBL/GenBank/DDBJ whole genome shotgun (WGS) entry which is preliminary data.</text>
</comment>
<reference evidence="2" key="2">
    <citation type="submission" date="2021-10" db="EMBL/GenBank/DDBJ databases">
        <title>Phylogenomics reveals ancestral predisposition of the termite-cultivated fungus Termitomyces towards a domesticated lifestyle.</title>
        <authorList>
            <person name="Auxier B."/>
            <person name="Grum-Grzhimaylo A."/>
            <person name="Cardenas M.E."/>
            <person name="Lodge J.D."/>
            <person name="Laessoe T."/>
            <person name="Pedersen O."/>
            <person name="Smith M.E."/>
            <person name="Kuyper T.W."/>
            <person name="Franco-Molano E.A."/>
            <person name="Baroni T.J."/>
            <person name="Aanen D.K."/>
        </authorList>
    </citation>
    <scope>NUCLEOTIDE SEQUENCE</scope>
    <source>
        <strain evidence="2">D49</strain>
    </source>
</reference>
<reference evidence="2" key="1">
    <citation type="submission" date="2021-02" db="EMBL/GenBank/DDBJ databases">
        <authorList>
            <person name="Nieuwenhuis M."/>
            <person name="Van De Peppel L.J.J."/>
        </authorList>
    </citation>
    <scope>NUCLEOTIDE SEQUENCE</scope>
    <source>
        <strain evidence="2">D49</strain>
    </source>
</reference>
<feature type="coiled-coil region" evidence="1">
    <location>
        <begin position="182"/>
        <end position="209"/>
    </location>
</feature>